<dbReference type="InterPro" id="IPR001134">
    <property type="entry name" value="Netrin_domain"/>
</dbReference>
<name>A0A7J7YL46_PIPKU</name>
<proteinExistence type="predicted"/>
<dbReference type="AlphaFoldDB" id="A0A7J7YL46"/>
<keyword evidence="3" id="KW-1015">Disulfide bond</keyword>
<keyword evidence="6" id="KW-1185">Reference proteome</keyword>
<reference evidence="5 6" key="1">
    <citation type="journal article" date="2020" name="Nature">
        <title>Six reference-quality genomes reveal evolution of bat adaptations.</title>
        <authorList>
            <person name="Jebb D."/>
            <person name="Huang Z."/>
            <person name="Pippel M."/>
            <person name="Hughes G.M."/>
            <person name="Lavrichenko K."/>
            <person name="Devanna P."/>
            <person name="Winkler S."/>
            <person name="Jermiin L.S."/>
            <person name="Skirmuntt E.C."/>
            <person name="Katzourakis A."/>
            <person name="Burkitt-Gray L."/>
            <person name="Ray D.A."/>
            <person name="Sullivan K.A.M."/>
            <person name="Roscito J.G."/>
            <person name="Kirilenko B.M."/>
            <person name="Davalos L.M."/>
            <person name="Corthals A.P."/>
            <person name="Power M.L."/>
            <person name="Jones G."/>
            <person name="Ransome R.D."/>
            <person name="Dechmann D.K.N."/>
            <person name="Locatelli A.G."/>
            <person name="Puechmaille S.J."/>
            <person name="Fedrigo O."/>
            <person name="Jarvis E.D."/>
            <person name="Hiller M."/>
            <person name="Vernes S.C."/>
            <person name="Myers E.W."/>
            <person name="Teeling E.C."/>
        </authorList>
    </citation>
    <scope>NUCLEOTIDE SEQUENCE [LARGE SCALE GENOMIC DNA]</scope>
    <source>
        <strain evidence="5">MPipKuh1</strain>
        <tissue evidence="5">Flight muscle</tissue>
    </source>
</reference>
<feature type="domain" description="NTR" evidence="4">
    <location>
        <begin position="1"/>
        <end position="129"/>
    </location>
</feature>
<dbReference type="PROSITE" id="PS50189">
    <property type="entry name" value="NTR"/>
    <property type="match status" value="1"/>
</dbReference>
<organism evidence="5 6">
    <name type="scientific">Pipistrellus kuhlii</name>
    <name type="common">Kuhl's pipistrelle</name>
    <dbReference type="NCBI Taxonomy" id="59472"/>
    <lineage>
        <taxon>Eukaryota</taxon>
        <taxon>Metazoa</taxon>
        <taxon>Chordata</taxon>
        <taxon>Craniata</taxon>
        <taxon>Vertebrata</taxon>
        <taxon>Euteleostomi</taxon>
        <taxon>Mammalia</taxon>
        <taxon>Eutheria</taxon>
        <taxon>Laurasiatheria</taxon>
        <taxon>Chiroptera</taxon>
        <taxon>Yangochiroptera</taxon>
        <taxon>Vespertilionidae</taxon>
        <taxon>Pipistrellus</taxon>
    </lineage>
</organism>
<accession>A0A7J7YL46</accession>
<dbReference type="Proteomes" id="UP000558488">
    <property type="component" value="Unassembled WGS sequence"/>
</dbReference>
<dbReference type="SMART" id="SM00643">
    <property type="entry name" value="C345C"/>
    <property type="match status" value="1"/>
</dbReference>
<dbReference type="InterPro" id="IPR008993">
    <property type="entry name" value="TIMP-like_OB-fold"/>
</dbReference>
<dbReference type="FunFam" id="2.40.50.120:FF:000009">
    <property type="entry name" value="Complement C4-A"/>
    <property type="match status" value="1"/>
</dbReference>
<protein>
    <submittedName>
        <fullName evidence="5">Complement C4A (Rodgers blood group)</fullName>
    </submittedName>
</protein>
<dbReference type="SUPFAM" id="SSF50242">
    <property type="entry name" value="TIMP-like"/>
    <property type="match status" value="1"/>
</dbReference>
<dbReference type="EMBL" id="JACAGB010000005">
    <property type="protein sequence ID" value="KAF6362595.1"/>
    <property type="molecule type" value="Genomic_DNA"/>
</dbReference>
<evidence type="ECO:0000259" key="4">
    <source>
        <dbReference type="PROSITE" id="PS50189"/>
    </source>
</evidence>
<comment type="subcellular location">
    <subcellularLocation>
        <location evidence="1">Secreted</location>
    </subcellularLocation>
</comment>
<comment type="caution">
    <text evidence="5">The sequence shown here is derived from an EMBL/GenBank/DDBJ whole genome shotgun (WGS) entry which is preliminary data.</text>
</comment>
<dbReference type="GO" id="GO:0005576">
    <property type="term" value="C:extracellular region"/>
    <property type="evidence" value="ECO:0007669"/>
    <property type="project" value="UniProtKB-SubCell"/>
</dbReference>
<evidence type="ECO:0000256" key="1">
    <source>
        <dbReference type="ARBA" id="ARBA00004613"/>
    </source>
</evidence>
<gene>
    <name evidence="5" type="ORF">mPipKuh1_001838</name>
</gene>
<keyword evidence="2" id="KW-0964">Secreted</keyword>
<dbReference type="Gene3D" id="2.40.50.120">
    <property type="match status" value="1"/>
</dbReference>
<evidence type="ECO:0000313" key="5">
    <source>
        <dbReference type="EMBL" id="KAF6362595.1"/>
    </source>
</evidence>
<dbReference type="Pfam" id="PF01759">
    <property type="entry name" value="NTR"/>
    <property type="match status" value="1"/>
</dbReference>
<dbReference type="InterPro" id="IPR018933">
    <property type="entry name" value="Netrin_module_non-TIMP"/>
</dbReference>
<sequence length="131" mass="15104">MKFACYYPRVDYGFRVKVLREDARAAFRLFETSVTRVLHISKDAQATAGQTRNFLVRASCRLRLEPGKEYLIMGLDGTTHDRKGQPQYLLDSNSWIEEMPSDSMCRSTRHRAPCAQLLDFMQEYGTQGCQV</sequence>
<evidence type="ECO:0000313" key="6">
    <source>
        <dbReference type="Proteomes" id="UP000558488"/>
    </source>
</evidence>
<evidence type="ECO:0000256" key="2">
    <source>
        <dbReference type="ARBA" id="ARBA00022525"/>
    </source>
</evidence>
<evidence type="ECO:0000256" key="3">
    <source>
        <dbReference type="ARBA" id="ARBA00023157"/>
    </source>
</evidence>